<protein>
    <recommendedName>
        <fullName evidence="3">HNH nuclease domain-containing protein</fullName>
    </recommendedName>
</protein>
<organism evidence="1 2">
    <name type="scientific">Lasiosphaeris hirsuta</name>
    <dbReference type="NCBI Taxonomy" id="260670"/>
    <lineage>
        <taxon>Eukaryota</taxon>
        <taxon>Fungi</taxon>
        <taxon>Dikarya</taxon>
        <taxon>Ascomycota</taxon>
        <taxon>Pezizomycotina</taxon>
        <taxon>Sordariomycetes</taxon>
        <taxon>Sordariomycetidae</taxon>
        <taxon>Sordariales</taxon>
        <taxon>Lasiosphaeriaceae</taxon>
        <taxon>Lasiosphaeris</taxon>
    </lineage>
</organism>
<accession>A0AA40E8I8</accession>
<proteinExistence type="predicted"/>
<gene>
    <name evidence="1" type="ORF">B0H67DRAFT_640511</name>
</gene>
<dbReference type="AlphaFoldDB" id="A0AA40E8I8"/>
<evidence type="ECO:0000313" key="1">
    <source>
        <dbReference type="EMBL" id="KAK0732214.1"/>
    </source>
</evidence>
<keyword evidence="2" id="KW-1185">Reference proteome</keyword>
<comment type="caution">
    <text evidence="1">The sequence shown here is derived from an EMBL/GenBank/DDBJ whole genome shotgun (WGS) entry which is preliminary data.</text>
</comment>
<reference evidence="1" key="1">
    <citation type="submission" date="2023-06" db="EMBL/GenBank/DDBJ databases">
        <title>Genome-scale phylogeny and comparative genomics of the fungal order Sordariales.</title>
        <authorList>
            <consortium name="Lawrence Berkeley National Laboratory"/>
            <person name="Hensen N."/>
            <person name="Bonometti L."/>
            <person name="Westerberg I."/>
            <person name="Brannstrom I.O."/>
            <person name="Guillou S."/>
            <person name="Cros-Aarteil S."/>
            <person name="Calhoun S."/>
            <person name="Haridas S."/>
            <person name="Kuo A."/>
            <person name="Mondo S."/>
            <person name="Pangilinan J."/>
            <person name="Riley R."/>
            <person name="Labutti K."/>
            <person name="Andreopoulos B."/>
            <person name="Lipzen A."/>
            <person name="Chen C."/>
            <person name="Yanf M."/>
            <person name="Daum C."/>
            <person name="Ng V."/>
            <person name="Clum A."/>
            <person name="Steindorff A."/>
            <person name="Ohm R."/>
            <person name="Martin F."/>
            <person name="Silar P."/>
            <person name="Natvig D."/>
            <person name="Lalanne C."/>
            <person name="Gautier V."/>
            <person name="Ament-Velasquez S.L."/>
            <person name="Kruys A."/>
            <person name="Hutchinson M.I."/>
            <person name="Powell A.J."/>
            <person name="Barry K."/>
            <person name="Miller A.N."/>
            <person name="Grigoriev I.V."/>
            <person name="Debuchy R."/>
            <person name="Gladieux P."/>
            <person name="Thoren M.H."/>
            <person name="Johannesson H."/>
        </authorList>
    </citation>
    <scope>NUCLEOTIDE SEQUENCE</scope>
    <source>
        <strain evidence="1">SMH4607-1</strain>
    </source>
</reference>
<evidence type="ECO:0000313" key="2">
    <source>
        <dbReference type="Proteomes" id="UP001172102"/>
    </source>
</evidence>
<dbReference type="EMBL" id="JAUKUA010000001">
    <property type="protein sequence ID" value="KAK0732214.1"/>
    <property type="molecule type" value="Genomic_DNA"/>
</dbReference>
<dbReference type="Proteomes" id="UP001172102">
    <property type="component" value="Unassembled WGS sequence"/>
</dbReference>
<evidence type="ECO:0008006" key="3">
    <source>
        <dbReference type="Google" id="ProtNLM"/>
    </source>
</evidence>
<name>A0AA40E8I8_9PEZI</name>
<sequence length="270" mass="29976">MQSAERARYAFFASRAFCQLAELPVDPVDSDHDHLDLDLHQVAAAERLGSVVTNFADYLLANFFLPLRACSGKTPQLSPVCHSAVKRAQGGGLQHFVGTLERVASLRVDCLIRDRHRCAVSRLFDVEETKRRQDENGREATDDDGNLLADEPRFEFLEVAHILPHSLTSMEKGSEFSSSKKAALGALSIFDHGILGTFDMFFEPVPGQENTYRIQSFSPLSMPDLPVVRTLFLTESKTIEPPSPRLLALHSAIGHIFHLSGGGQIYRPYP</sequence>